<dbReference type="Pfam" id="PF00990">
    <property type="entry name" value="GGDEF"/>
    <property type="match status" value="1"/>
</dbReference>
<accession>A0A923I061</accession>
<feature type="domain" description="PAS" evidence="8">
    <location>
        <begin position="426"/>
        <end position="473"/>
    </location>
</feature>
<dbReference type="InterPro" id="IPR000014">
    <property type="entry name" value="PAS"/>
</dbReference>
<proteinExistence type="predicted"/>
<dbReference type="PANTHER" id="PTHR44757">
    <property type="entry name" value="DIGUANYLATE CYCLASE DGCP"/>
    <property type="match status" value="1"/>
</dbReference>
<dbReference type="SMART" id="SM00267">
    <property type="entry name" value="GGDEF"/>
    <property type="match status" value="1"/>
</dbReference>
<feature type="domain" description="GGDEF" evidence="11">
    <location>
        <begin position="585"/>
        <end position="723"/>
    </location>
</feature>
<dbReference type="InterPro" id="IPR000160">
    <property type="entry name" value="GGDEF_dom"/>
</dbReference>
<evidence type="ECO:0000259" key="11">
    <source>
        <dbReference type="PROSITE" id="PS50887"/>
    </source>
</evidence>
<dbReference type="PANTHER" id="PTHR44757:SF2">
    <property type="entry name" value="BIOFILM ARCHITECTURE MAINTENANCE PROTEIN MBAA"/>
    <property type="match status" value="1"/>
</dbReference>
<gene>
    <name evidence="12" type="ORF">H8K47_01305</name>
</gene>
<dbReference type="SMART" id="SM00052">
    <property type="entry name" value="EAL"/>
    <property type="match status" value="1"/>
</dbReference>
<evidence type="ECO:0000256" key="3">
    <source>
        <dbReference type="ARBA" id="ARBA00022692"/>
    </source>
</evidence>
<keyword evidence="13" id="KW-1185">Reference proteome</keyword>
<feature type="transmembrane region" description="Helical" evidence="7">
    <location>
        <begin position="158"/>
        <end position="178"/>
    </location>
</feature>
<dbReference type="GO" id="GO:0071732">
    <property type="term" value="P:cellular response to nitric oxide"/>
    <property type="evidence" value="ECO:0007669"/>
    <property type="project" value="UniProtKB-ARBA"/>
</dbReference>
<dbReference type="FunFam" id="3.30.70.270:FF:000001">
    <property type="entry name" value="Diguanylate cyclase domain protein"/>
    <property type="match status" value="1"/>
</dbReference>
<keyword evidence="4 7" id="KW-1133">Transmembrane helix</keyword>
<dbReference type="Pfam" id="PF08447">
    <property type="entry name" value="PAS_3"/>
    <property type="match status" value="1"/>
</dbReference>
<dbReference type="PROSITE" id="PS50887">
    <property type="entry name" value="GGDEF"/>
    <property type="match status" value="1"/>
</dbReference>
<feature type="domain" description="PAS" evidence="8">
    <location>
        <begin position="324"/>
        <end position="377"/>
    </location>
</feature>
<comment type="subcellular location">
    <subcellularLocation>
        <location evidence="1">Cell membrane</location>
        <topology evidence="1">Multi-pass membrane protein</topology>
    </subcellularLocation>
</comment>
<dbReference type="Pfam" id="PF00563">
    <property type="entry name" value="EAL"/>
    <property type="match status" value="1"/>
</dbReference>
<feature type="transmembrane region" description="Helical" evidence="7">
    <location>
        <begin position="20"/>
        <end position="37"/>
    </location>
</feature>
<dbReference type="CDD" id="cd00130">
    <property type="entry name" value="PAS"/>
    <property type="match status" value="2"/>
</dbReference>
<feature type="transmembrane region" description="Helical" evidence="7">
    <location>
        <begin position="190"/>
        <end position="209"/>
    </location>
</feature>
<feature type="transmembrane region" description="Helical" evidence="7">
    <location>
        <begin position="127"/>
        <end position="146"/>
    </location>
</feature>
<keyword evidence="3 7" id="KW-0812">Transmembrane</keyword>
<evidence type="ECO:0000259" key="10">
    <source>
        <dbReference type="PROSITE" id="PS50883"/>
    </source>
</evidence>
<dbReference type="CDD" id="cd01949">
    <property type="entry name" value="GGDEF"/>
    <property type="match status" value="1"/>
</dbReference>
<dbReference type="SMART" id="SM00091">
    <property type="entry name" value="PAS"/>
    <property type="match status" value="2"/>
</dbReference>
<evidence type="ECO:0000313" key="13">
    <source>
        <dbReference type="Proteomes" id="UP000612361"/>
    </source>
</evidence>
<dbReference type="EMBL" id="JACOGG010000001">
    <property type="protein sequence ID" value="MBC3933985.1"/>
    <property type="molecule type" value="Genomic_DNA"/>
</dbReference>
<dbReference type="AlphaFoldDB" id="A0A923I061"/>
<dbReference type="NCBIfam" id="TIGR00229">
    <property type="entry name" value="sensory_box"/>
    <property type="match status" value="2"/>
</dbReference>
<dbReference type="SUPFAM" id="SSF55785">
    <property type="entry name" value="PYP-like sensor domain (PAS domain)"/>
    <property type="match status" value="2"/>
</dbReference>
<evidence type="ECO:0000256" key="7">
    <source>
        <dbReference type="SAM" id="Phobius"/>
    </source>
</evidence>
<evidence type="ECO:0000256" key="5">
    <source>
        <dbReference type="ARBA" id="ARBA00023136"/>
    </source>
</evidence>
<comment type="caution">
    <text evidence="12">The sequence shown here is derived from an EMBL/GenBank/DDBJ whole genome shotgun (WGS) entry which is preliminary data.</text>
</comment>
<evidence type="ECO:0000259" key="8">
    <source>
        <dbReference type="PROSITE" id="PS50112"/>
    </source>
</evidence>
<dbReference type="Pfam" id="PF13426">
    <property type="entry name" value="PAS_9"/>
    <property type="match status" value="1"/>
</dbReference>
<dbReference type="InterPro" id="IPR013655">
    <property type="entry name" value="PAS_fold_3"/>
</dbReference>
<sequence length="995" mass="111907">MFSASNLRGIFSGTSRAQWLLSAMMIGLYFSSGQLGLTIPNQTPALSLIWLPSGIAVFAIQRFGRPMISACFLGAMLLNLQFGHPFSSAVILSTCSTAGPGLCCWLLRKQGFDPYFSRRRDVAGFTIGILVGNGLSSTLGMLWLHISLDQAPPLISWLTWWAGDLAGTLLLAPLLWNLSRRNFQLLGEQWTEVSLFFVLFCATNWFIFLSEYNRLPLKFVTAFLMIWPALRLNICVAAMANLIAALFAAWSALQNLTPFGNDGAGSLFTLWGYICILSLITLTTTALQAERVRAGKEVEEAYQRMHKIASRLPGLILQYRILPDKSTSIPFASAAIWSLLELQHDEVRADAMPIFQRVHPDDREHGLQVFKDAIQQMSPWQNEFRYVRRDGSVRWLYIDGLPEKEMETDSILWHCFITDITERKQAESELRIAACTFESQEGIFVTDATWRILKINQAFTRISGFEPADLQGQLPPRHISASQSLAFFKKIQATLDEMHYWHGEIWNIRKDGSVYPMLITLTAILDERGTLTNYIGSFTDVSRNKGYEAEIRNLAFYDSLTQLPNRRLLMDRLSHLISISQRNQSHSAILFIDLDNFKTLNDTRGHDAGDLLLVETSRRLSSCVRDSDTVARLGGDEFVVVLEELSEQRDEAMHQADKIAEKIRQTLSEPYQIADFEHHGSSSIGVCMFSGSDTTVKDLFKRADTAMYEAKTAGRNAVRFFDPAMQAILIVRMMMESNLRIALSQQQFELHYQCQVNADRKLIGAEALLRWRHPDRGYISPAEFIPLAEETGLIVAIGNWVLETACAQLKQWEQNAATAHLSLAVNVSAKQFQQSDFVELVTAMVKRHAFNPAHLKIELTESTILDNVDATTEKMSQLGKSGIGFSMDDFGTGYSSLAYLQRLPLNQLKIDQSFVRDLSEDENDATIVRTIISLGINLGLHVIAEGVETEAQHNFLLAHHCHAFQGYLYSKPLPLHDFLLLASQQEHRPSGASHA</sequence>
<dbReference type="InterPro" id="IPR001610">
    <property type="entry name" value="PAC"/>
</dbReference>
<evidence type="ECO:0000256" key="4">
    <source>
        <dbReference type="ARBA" id="ARBA00022989"/>
    </source>
</evidence>
<feature type="transmembrane region" description="Helical" evidence="7">
    <location>
        <begin position="43"/>
        <end position="60"/>
    </location>
</feature>
<dbReference type="InterPro" id="IPR007895">
    <property type="entry name" value="MASE1"/>
</dbReference>
<feature type="domain" description="PAC" evidence="9">
    <location>
        <begin position="380"/>
        <end position="432"/>
    </location>
</feature>
<dbReference type="InterPro" id="IPR029787">
    <property type="entry name" value="Nucleotide_cyclase"/>
</dbReference>
<evidence type="ECO:0000256" key="1">
    <source>
        <dbReference type="ARBA" id="ARBA00004651"/>
    </source>
</evidence>
<keyword evidence="5 7" id="KW-0472">Membrane</keyword>
<keyword evidence="2" id="KW-1003">Cell membrane</keyword>
<evidence type="ECO:0000256" key="6">
    <source>
        <dbReference type="ARBA" id="ARBA00051114"/>
    </source>
</evidence>
<dbReference type="GO" id="GO:0071111">
    <property type="term" value="F:cyclic-guanylate-specific phosphodiesterase activity"/>
    <property type="evidence" value="ECO:0007669"/>
    <property type="project" value="UniProtKB-EC"/>
</dbReference>
<dbReference type="CDD" id="cd01948">
    <property type="entry name" value="EAL"/>
    <property type="match status" value="1"/>
</dbReference>
<dbReference type="InterPro" id="IPR052155">
    <property type="entry name" value="Biofilm_reg_signaling"/>
</dbReference>
<dbReference type="InterPro" id="IPR035965">
    <property type="entry name" value="PAS-like_dom_sf"/>
</dbReference>
<dbReference type="InterPro" id="IPR001633">
    <property type="entry name" value="EAL_dom"/>
</dbReference>
<dbReference type="NCBIfam" id="TIGR00254">
    <property type="entry name" value="GGDEF"/>
    <property type="match status" value="1"/>
</dbReference>
<feature type="domain" description="PAC" evidence="9">
    <location>
        <begin position="501"/>
        <end position="553"/>
    </location>
</feature>
<dbReference type="Proteomes" id="UP000612361">
    <property type="component" value="Unassembled WGS sequence"/>
</dbReference>
<evidence type="ECO:0000259" key="9">
    <source>
        <dbReference type="PROSITE" id="PS50113"/>
    </source>
</evidence>
<dbReference type="Gene3D" id="3.30.450.20">
    <property type="entry name" value="PAS domain"/>
    <property type="match status" value="2"/>
</dbReference>
<feature type="transmembrane region" description="Helical" evidence="7">
    <location>
        <begin position="229"/>
        <end position="253"/>
    </location>
</feature>
<dbReference type="FunFam" id="3.20.20.450:FF:000001">
    <property type="entry name" value="Cyclic di-GMP phosphodiesterase yahA"/>
    <property type="match status" value="1"/>
</dbReference>
<feature type="transmembrane region" description="Helical" evidence="7">
    <location>
        <begin position="89"/>
        <end position="107"/>
    </location>
</feature>
<dbReference type="InterPro" id="IPR000700">
    <property type="entry name" value="PAS-assoc_C"/>
</dbReference>
<dbReference type="SUPFAM" id="SSF55073">
    <property type="entry name" value="Nucleotide cyclase"/>
    <property type="match status" value="1"/>
</dbReference>
<feature type="transmembrane region" description="Helical" evidence="7">
    <location>
        <begin position="265"/>
        <end position="287"/>
    </location>
</feature>
<organism evidence="12 13">
    <name type="scientific">Undibacterium rugosum</name>
    <dbReference type="NCBI Taxonomy" id="2762291"/>
    <lineage>
        <taxon>Bacteria</taxon>
        <taxon>Pseudomonadati</taxon>
        <taxon>Pseudomonadota</taxon>
        <taxon>Betaproteobacteria</taxon>
        <taxon>Burkholderiales</taxon>
        <taxon>Oxalobacteraceae</taxon>
        <taxon>Undibacterium</taxon>
    </lineage>
</organism>
<evidence type="ECO:0000256" key="2">
    <source>
        <dbReference type="ARBA" id="ARBA00022475"/>
    </source>
</evidence>
<dbReference type="GO" id="GO:0005886">
    <property type="term" value="C:plasma membrane"/>
    <property type="evidence" value="ECO:0007669"/>
    <property type="project" value="UniProtKB-SubCell"/>
</dbReference>
<feature type="domain" description="EAL" evidence="10">
    <location>
        <begin position="732"/>
        <end position="986"/>
    </location>
</feature>
<dbReference type="Pfam" id="PF05231">
    <property type="entry name" value="MASE1"/>
    <property type="match status" value="1"/>
</dbReference>
<protein>
    <submittedName>
        <fullName evidence="12">EAL domain-containing protein</fullName>
    </submittedName>
</protein>
<dbReference type="SMART" id="SM00086">
    <property type="entry name" value="PAC"/>
    <property type="match status" value="2"/>
</dbReference>
<dbReference type="Gene3D" id="3.30.70.270">
    <property type="match status" value="1"/>
</dbReference>
<dbReference type="InterPro" id="IPR035919">
    <property type="entry name" value="EAL_sf"/>
</dbReference>
<evidence type="ECO:0000313" key="12">
    <source>
        <dbReference type="EMBL" id="MBC3933985.1"/>
    </source>
</evidence>
<comment type="catalytic activity">
    <reaction evidence="6">
        <text>3',3'-c-di-GMP + H2O = 5'-phosphoguanylyl(3'-&gt;5')guanosine + H(+)</text>
        <dbReference type="Rhea" id="RHEA:24902"/>
        <dbReference type="ChEBI" id="CHEBI:15377"/>
        <dbReference type="ChEBI" id="CHEBI:15378"/>
        <dbReference type="ChEBI" id="CHEBI:58754"/>
        <dbReference type="ChEBI" id="CHEBI:58805"/>
        <dbReference type="EC" id="3.1.4.52"/>
    </reaction>
    <physiologicalReaction direction="left-to-right" evidence="6">
        <dbReference type="Rhea" id="RHEA:24903"/>
    </physiologicalReaction>
</comment>
<dbReference type="PROSITE" id="PS50113">
    <property type="entry name" value="PAC"/>
    <property type="match status" value="2"/>
</dbReference>
<dbReference type="PROSITE" id="PS50112">
    <property type="entry name" value="PAS"/>
    <property type="match status" value="2"/>
</dbReference>
<dbReference type="InterPro" id="IPR043128">
    <property type="entry name" value="Rev_trsase/Diguanyl_cyclase"/>
</dbReference>
<reference evidence="12" key="1">
    <citation type="submission" date="2020-08" db="EMBL/GenBank/DDBJ databases">
        <title>Novel species isolated from subtropical streams in China.</title>
        <authorList>
            <person name="Lu H."/>
        </authorList>
    </citation>
    <scope>NUCLEOTIDE SEQUENCE</scope>
    <source>
        <strain evidence="12">CY7W</strain>
    </source>
</reference>
<name>A0A923I061_9BURK</name>
<dbReference type="Gene3D" id="3.20.20.450">
    <property type="entry name" value="EAL domain"/>
    <property type="match status" value="1"/>
</dbReference>
<dbReference type="PROSITE" id="PS50883">
    <property type="entry name" value="EAL"/>
    <property type="match status" value="1"/>
</dbReference>
<dbReference type="SUPFAM" id="SSF141868">
    <property type="entry name" value="EAL domain-like"/>
    <property type="match status" value="1"/>
</dbReference>